<dbReference type="HOGENOM" id="CLU_1833440_0_0_3"/>
<proteinExistence type="predicted"/>
<dbReference type="KEGG" id="pmi:PMT9312_1157"/>
<sequence>MKVKRLLLPLLAALALPTAMKASVVYEKMSSNGWCSRGSKPKAPSSNYKCYKFIETNDGDSSVIFEGRRIKALESKKSLKPIWWGGSEATQYSYYTLYLVEIHINYLDNVARSEKGLNKLKWNNRTYRFTNKGRWDKFIW</sequence>
<evidence type="ECO:0000313" key="3">
    <source>
        <dbReference type="Proteomes" id="UP000002715"/>
    </source>
</evidence>
<feature type="chain" id="PRO_5004219986" evidence="1">
    <location>
        <begin position="22"/>
        <end position="140"/>
    </location>
</feature>
<evidence type="ECO:0000256" key="1">
    <source>
        <dbReference type="SAM" id="SignalP"/>
    </source>
</evidence>
<protein>
    <submittedName>
        <fullName evidence="2">Uncharacterized protein</fullName>
    </submittedName>
</protein>
<dbReference type="STRING" id="74546.PMT9312_1157"/>
<dbReference type="EMBL" id="CP000111">
    <property type="protein sequence ID" value="ABB50216.1"/>
    <property type="molecule type" value="Genomic_DNA"/>
</dbReference>
<dbReference type="AlphaFoldDB" id="Q31A79"/>
<gene>
    <name evidence="2" type="ordered locus">PMT9312_1157</name>
</gene>
<dbReference type="RefSeq" id="WP_011376706.1">
    <property type="nucleotide sequence ID" value="NC_007577.1"/>
</dbReference>
<reference evidence="3" key="1">
    <citation type="submission" date="2005-07" db="EMBL/GenBank/DDBJ databases">
        <title>Complete sequence of Prochlorococcus marinus str. MIT 9312.</title>
        <authorList>
            <consortium name="US DOE Joint Genome Institute"/>
            <person name="Copeland A."/>
            <person name="Lucas S."/>
            <person name="Lapidus A."/>
            <person name="Barry K."/>
            <person name="Detter J.C."/>
            <person name="Glavina T."/>
            <person name="Hammon N."/>
            <person name="Israni S."/>
            <person name="Pitluck S."/>
            <person name="Thiel J."/>
            <person name="Schmutz J."/>
            <person name="Larimer F."/>
            <person name="Land M."/>
            <person name="Kyrpides N."/>
            <person name="Lykidis A."/>
            <person name="Richardson P."/>
        </authorList>
    </citation>
    <scope>NUCLEOTIDE SEQUENCE [LARGE SCALE GENOMIC DNA]</scope>
    <source>
        <strain evidence="3">MIT 9312</strain>
    </source>
</reference>
<organism evidence="2 3">
    <name type="scientific">Prochlorococcus marinus (strain MIT 9312)</name>
    <dbReference type="NCBI Taxonomy" id="74546"/>
    <lineage>
        <taxon>Bacteria</taxon>
        <taxon>Bacillati</taxon>
        <taxon>Cyanobacteriota</taxon>
        <taxon>Cyanophyceae</taxon>
        <taxon>Synechococcales</taxon>
        <taxon>Prochlorococcaceae</taxon>
        <taxon>Prochlorococcus</taxon>
    </lineage>
</organism>
<dbReference type="Proteomes" id="UP000002715">
    <property type="component" value="Chromosome"/>
</dbReference>
<evidence type="ECO:0000313" key="2">
    <source>
        <dbReference type="EMBL" id="ABB50216.1"/>
    </source>
</evidence>
<keyword evidence="1" id="KW-0732">Signal</keyword>
<accession>Q31A79</accession>
<feature type="signal peptide" evidence="1">
    <location>
        <begin position="1"/>
        <end position="21"/>
    </location>
</feature>
<name>Q31A79_PROM9</name>